<dbReference type="Gene3D" id="2.60.120.330">
    <property type="entry name" value="B-lactam Antibiotic, Isopenicillin N Synthase, Chain"/>
    <property type="match status" value="1"/>
</dbReference>
<dbReference type="SUPFAM" id="SSF51197">
    <property type="entry name" value="Clavaminate synthase-like"/>
    <property type="match status" value="1"/>
</dbReference>
<protein>
    <submittedName>
        <fullName evidence="1">DUF1479 domain protein</fullName>
    </submittedName>
</protein>
<dbReference type="AlphaFoldDB" id="A0A0F4GNZ6"/>
<dbReference type="InterPro" id="IPR010856">
    <property type="entry name" value="Gig2-like"/>
</dbReference>
<dbReference type="STRING" id="1047168.A0A0F4GNZ6"/>
<comment type="caution">
    <text evidence="1">The sequence shown here is derived from an EMBL/GenBank/DDBJ whole genome shotgun (WGS) entry which is preliminary data.</text>
</comment>
<dbReference type="OrthoDB" id="8249012at2759"/>
<sequence>MGRVRFLEQWISINITHEGQLIVHYHLIPGFPLLSTSMASLLTPSVRAGIRASKRLTRPYIIRKAGTAAAQKREGDISDAFASLSGQQFAPLEPRFADIKAQLIAGHEEALYDSWNRLLASLREEIPLIAEKGSRIIPEIDFKDIDHASPEFRAEHKKRGVAVIRNVIPQQDALGLKDELRAYFEANPHTKAFPADNPQVYELYWSPAQIKARSNPNLIEAQRFLMEFWHSKDPNALISSSHPMIYADRLRMRMPGDAKFALGPHVDGGSCERWEPEGYGRGKVYEEIWKGNWENYDPWESSCRIPVVSDLYQGVGACSMFRMYQGWLSLSTTGPYEGTLLVNPLLSRATAYYLLRPFFSPKKPAQDPTSETYEEAFLTPSNWTLDATQTPWLQGASYGHGQELNAQLHPHLNLPSSMVHMPRVNPGDYVSWHCDTIHAVDKVHAGKSDSSVLYIPACPLTESNAAFVVRQREAFLNGTPCPDFGGGIGESQHAGRPSLEDVRKVNPDRGMQAFGLKAWDGNESGLTVGQKKVMERANEILGF</sequence>
<evidence type="ECO:0000313" key="1">
    <source>
        <dbReference type="EMBL" id="KJX99131.1"/>
    </source>
</evidence>
<dbReference type="PANTHER" id="PTHR30613">
    <property type="entry name" value="UNCHARACTERIZED PROTEIN YBIU-RELATED"/>
    <property type="match status" value="1"/>
</dbReference>
<proteinExistence type="predicted"/>
<organism evidence="1 2">
    <name type="scientific">Zymoseptoria brevis</name>
    <dbReference type="NCBI Taxonomy" id="1047168"/>
    <lineage>
        <taxon>Eukaryota</taxon>
        <taxon>Fungi</taxon>
        <taxon>Dikarya</taxon>
        <taxon>Ascomycota</taxon>
        <taxon>Pezizomycotina</taxon>
        <taxon>Dothideomycetes</taxon>
        <taxon>Dothideomycetidae</taxon>
        <taxon>Mycosphaerellales</taxon>
        <taxon>Mycosphaerellaceae</taxon>
        <taxon>Zymoseptoria</taxon>
    </lineage>
</organism>
<dbReference type="PANTHER" id="PTHR30613:SF1">
    <property type="entry name" value="DUF1479 DOMAIN PROTEIN (AFU_ORTHOLOGUE AFUA_5G09280)"/>
    <property type="match status" value="1"/>
</dbReference>
<reference evidence="1 2" key="1">
    <citation type="submission" date="2015-03" db="EMBL/GenBank/DDBJ databases">
        <title>RNA-seq based gene annotation and comparative genomics of four Zymoseptoria species reveal species-specific pathogenicity related genes and transposable element activity.</title>
        <authorList>
            <person name="Grandaubert J."/>
            <person name="Bhattacharyya A."/>
            <person name="Stukenbrock E.H."/>
        </authorList>
    </citation>
    <scope>NUCLEOTIDE SEQUENCE [LARGE SCALE GENOMIC DNA]</scope>
    <source>
        <strain evidence="1 2">Zb18110</strain>
    </source>
</reference>
<dbReference type="InterPro" id="IPR027443">
    <property type="entry name" value="IPNS-like_sf"/>
</dbReference>
<gene>
    <name evidence="1" type="ORF">TI39_contig372g00019</name>
</gene>
<dbReference type="Proteomes" id="UP000033647">
    <property type="component" value="Unassembled WGS sequence"/>
</dbReference>
<dbReference type="EMBL" id="LAFY01000364">
    <property type="protein sequence ID" value="KJX99131.1"/>
    <property type="molecule type" value="Genomic_DNA"/>
</dbReference>
<accession>A0A0F4GNZ6</accession>
<name>A0A0F4GNZ6_9PEZI</name>
<evidence type="ECO:0000313" key="2">
    <source>
        <dbReference type="Proteomes" id="UP000033647"/>
    </source>
</evidence>
<dbReference type="Pfam" id="PF07350">
    <property type="entry name" value="Gig2-like"/>
    <property type="match status" value="1"/>
</dbReference>
<keyword evidence="2" id="KW-1185">Reference proteome</keyword>